<evidence type="ECO:0000313" key="4">
    <source>
        <dbReference type="EMBL" id="QCP90750.1"/>
    </source>
</evidence>
<keyword evidence="3" id="KW-0328">Glycosyltransferase</keyword>
<evidence type="ECO:0000313" key="6">
    <source>
        <dbReference type="Proteomes" id="UP000298722"/>
    </source>
</evidence>
<dbReference type="InterPro" id="IPR001296">
    <property type="entry name" value="Glyco_trans_1"/>
</dbReference>
<dbReference type="Proteomes" id="UP000298722">
    <property type="component" value="Chromosome"/>
</dbReference>
<evidence type="ECO:0000313" key="3">
    <source>
        <dbReference type="EMBL" id="AAV45980.1"/>
    </source>
</evidence>
<dbReference type="STRING" id="272569.rrnAC1015"/>
<sequence length="386" mass="43318">MKVAHVLHPYQPDLGYQENYLPAKQCELGHDARIFTSDYAPVSEGDNLQYERGYHEYKSVPTYRLKTTLNLDSMEKVYLKKLFSALSDFDPDVIHAHGLYSITTFQCAVYELLNDVDLFVDVHVDNDNLHTDTPAKKLLYGSHRTLGVPFLTSRAEAFLPVNPQAEHFIVDKMGISEEHVEFLPLGVDTDVFSPQAAQSDFRDELGYDSDEMVIISSGNLNETKDLEVLIHAFDQVNDAHPEARLLLVGPCPEEYKRSLKELISNFGLEDCTRFEGRVPHETLADYYLAADIGVWPGKLGITIIEAIGCGLPVVVCESAATSFLVANHNGISFERGDIDKLETCLTQYCSSTDLQERHAENALKYALDQLSWSNIAEGSIRLYENS</sequence>
<protein>
    <submittedName>
        <fullName evidence="3 4">Glycosyltransferase</fullName>
        <ecNumber evidence="3">2.4.1.-</ecNumber>
    </submittedName>
</protein>
<gene>
    <name evidence="3" type="primary">gtr-7</name>
    <name evidence="3" type="ordered locus">rrnAC1015</name>
    <name evidence="4" type="ORF">E6P14_07680</name>
</gene>
<dbReference type="EnsemblBacteria" id="AAV45980">
    <property type="protein sequence ID" value="AAV45980"/>
    <property type="gene ID" value="rrnAC1015"/>
</dbReference>
<dbReference type="Pfam" id="PF13439">
    <property type="entry name" value="Glyco_transf_4"/>
    <property type="match status" value="1"/>
</dbReference>
<dbReference type="GeneID" id="40152025"/>
<dbReference type="Proteomes" id="UP000001169">
    <property type="component" value="Chromosome I"/>
</dbReference>
<dbReference type="Gene3D" id="3.40.50.2000">
    <property type="entry name" value="Glycogen Phosphorylase B"/>
    <property type="match status" value="2"/>
</dbReference>
<dbReference type="SUPFAM" id="SSF53756">
    <property type="entry name" value="UDP-Glycosyltransferase/glycogen phosphorylase"/>
    <property type="match status" value="1"/>
</dbReference>
<dbReference type="EC" id="2.4.1.-" evidence="3"/>
<dbReference type="eggNOG" id="arCOG01403">
    <property type="taxonomic scope" value="Archaea"/>
</dbReference>
<name>Q5V3C2_HALMA</name>
<dbReference type="PATRIC" id="fig|272569.17.peg.1743"/>
<dbReference type="Pfam" id="PF00534">
    <property type="entry name" value="Glycos_transf_1"/>
    <property type="match status" value="1"/>
</dbReference>
<dbReference type="CDD" id="cd03801">
    <property type="entry name" value="GT4_PimA-like"/>
    <property type="match status" value="1"/>
</dbReference>
<accession>Q5V3C2</accession>
<dbReference type="RefSeq" id="WP_011223379.1">
    <property type="nucleotide sequence ID" value="NC_006396.1"/>
</dbReference>
<dbReference type="KEGG" id="hma:rrnAC1015"/>
<dbReference type="InterPro" id="IPR028098">
    <property type="entry name" value="Glyco_trans_4-like_N"/>
</dbReference>
<feature type="domain" description="Glycosyltransferase subfamily 4-like N-terminal" evidence="2">
    <location>
        <begin position="27"/>
        <end position="190"/>
    </location>
</feature>
<reference evidence="4 6" key="2">
    <citation type="submission" date="2019-04" db="EMBL/GenBank/DDBJ databases">
        <title>Methylomes of two halophilic Archaea, Haloarcula marismortui and Haloferax mediterranei.</title>
        <authorList>
            <person name="DasSarma S."/>
            <person name="DasSarma P."/>
            <person name="DasSarma S."/>
            <person name="Fomenkov A."/>
            <person name="Vincze T."/>
            <person name="Anton B.P."/>
            <person name="Roberts R.J."/>
        </authorList>
    </citation>
    <scope>NUCLEOTIDE SEQUENCE [LARGE SCALE GENOMIC DNA]</scope>
    <source>
        <strain evidence="4 6">ATCC 43049</strain>
    </source>
</reference>
<dbReference type="HOGENOM" id="CLU_009583_2_2_2"/>
<proteinExistence type="predicted"/>
<dbReference type="InterPro" id="IPR050194">
    <property type="entry name" value="Glycosyltransferase_grp1"/>
</dbReference>
<feature type="domain" description="Glycosyl transferase family 1" evidence="1">
    <location>
        <begin position="200"/>
        <end position="364"/>
    </location>
</feature>
<dbReference type="CAZy" id="GT4">
    <property type="family name" value="Glycosyltransferase Family 4"/>
</dbReference>
<dbReference type="EMBL" id="AY596297">
    <property type="protein sequence ID" value="AAV45980.1"/>
    <property type="molecule type" value="Genomic_DNA"/>
</dbReference>
<dbReference type="PaxDb" id="272569-rrnAC1015"/>
<dbReference type="PANTHER" id="PTHR45947">
    <property type="entry name" value="SULFOQUINOVOSYL TRANSFERASE SQD2"/>
    <property type="match status" value="1"/>
</dbReference>
<keyword evidence="5" id="KW-1185">Reference proteome</keyword>
<dbReference type="AlphaFoldDB" id="Q5V3C2"/>
<keyword evidence="3" id="KW-0808">Transferase</keyword>
<dbReference type="GO" id="GO:0016757">
    <property type="term" value="F:glycosyltransferase activity"/>
    <property type="evidence" value="ECO:0007669"/>
    <property type="project" value="UniProtKB-KW"/>
</dbReference>
<evidence type="ECO:0000259" key="2">
    <source>
        <dbReference type="Pfam" id="PF13439"/>
    </source>
</evidence>
<evidence type="ECO:0000259" key="1">
    <source>
        <dbReference type="Pfam" id="PF00534"/>
    </source>
</evidence>
<evidence type="ECO:0000313" key="5">
    <source>
        <dbReference type="Proteomes" id="UP000001169"/>
    </source>
</evidence>
<organism evidence="3 5">
    <name type="scientific">Haloarcula marismortui (strain ATCC 43049 / DSM 3752 / JCM 8966 / VKM B-1809)</name>
    <name type="common">Halobacterium marismortui</name>
    <dbReference type="NCBI Taxonomy" id="272569"/>
    <lineage>
        <taxon>Archaea</taxon>
        <taxon>Methanobacteriati</taxon>
        <taxon>Methanobacteriota</taxon>
        <taxon>Stenosarchaea group</taxon>
        <taxon>Halobacteria</taxon>
        <taxon>Halobacteriales</taxon>
        <taxon>Haloarculaceae</taxon>
        <taxon>Haloarcula</taxon>
    </lineage>
</organism>
<reference evidence="3 5" key="1">
    <citation type="journal article" date="2004" name="Genome Res.">
        <title>Genome sequence of Haloarcula marismortui: a halophilic archaeon from the Dead Sea.</title>
        <authorList>
            <person name="Baliga N.S."/>
            <person name="Bonneau R."/>
            <person name="Facciotti M.T."/>
            <person name="Pan M."/>
            <person name="Glusman G."/>
            <person name="Deutsch E.W."/>
            <person name="Shannon P."/>
            <person name="Chiu Y."/>
            <person name="Weng R.S."/>
            <person name="Gan R.R."/>
            <person name="Hung P."/>
            <person name="Date S.V."/>
            <person name="Marcotte E."/>
            <person name="Hood L."/>
            <person name="Ng W.V."/>
        </authorList>
    </citation>
    <scope>NUCLEOTIDE SEQUENCE [LARGE SCALE GENOMIC DNA]</scope>
    <source>
        <strain evidence="3">ATCC 43049</strain>
        <strain evidence="5">ATCC 43049 / DSM 3752 / JCM 8966 / VKM B-1809</strain>
    </source>
</reference>
<dbReference type="PANTHER" id="PTHR45947:SF3">
    <property type="entry name" value="SULFOQUINOVOSYL TRANSFERASE SQD2"/>
    <property type="match status" value="1"/>
</dbReference>
<dbReference type="EMBL" id="CP039138">
    <property type="protein sequence ID" value="QCP90750.1"/>
    <property type="molecule type" value="Genomic_DNA"/>
</dbReference>